<dbReference type="EMBL" id="BLAY01000029">
    <property type="protein sequence ID" value="GET37481.1"/>
    <property type="molecule type" value="Genomic_DNA"/>
</dbReference>
<dbReference type="Pfam" id="PF02979">
    <property type="entry name" value="NHase_alpha"/>
    <property type="match status" value="1"/>
</dbReference>
<comment type="caution">
    <text evidence="3">The sequence shown here is derived from an EMBL/GenBank/DDBJ whole genome shotgun (WGS) entry which is preliminary data.</text>
</comment>
<dbReference type="RefSeq" id="WP_226579017.1">
    <property type="nucleotide sequence ID" value="NZ_BLAY01000029.1"/>
</dbReference>
<evidence type="ECO:0000259" key="2">
    <source>
        <dbReference type="Pfam" id="PF02979"/>
    </source>
</evidence>
<evidence type="ECO:0000313" key="4">
    <source>
        <dbReference type="Proteomes" id="UP001050975"/>
    </source>
</evidence>
<protein>
    <submittedName>
        <fullName evidence="3">Nitrile hydratase-like protein</fullName>
    </submittedName>
</protein>
<dbReference type="GO" id="GO:0003824">
    <property type="term" value="F:catalytic activity"/>
    <property type="evidence" value="ECO:0007669"/>
    <property type="project" value="InterPro"/>
</dbReference>
<keyword evidence="4" id="KW-1185">Reference proteome</keyword>
<dbReference type="Proteomes" id="UP001050975">
    <property type="component" value="Unassembled WGS sequence"/>
</dbReference>
<reference evidence="3" key="1">
    <citation type="submission" date="2019-10" db="EMBL/GenBank/DDBJ databases">
        <title>Draft genome sequece of Microseira wollei NIES-4236.</title>
        <authorList>
            <person name="Yamaguchi H."/>
            <person name="Suzuki S."/>
            <person name="Kawachi M."/>
        </authorList>
    </citation>
    <scope>NUCLEOTIDE SEQUENCE</scope>
    <source>
        <strain evidence="3">NIES-4236</strain>
    </source>
</reference>
<dbReference type="GO" id="GO:0046914">
    <property type="term" value="F:transition metal ion binding"/>
    <property type="evidence" value="ECO:0007669"/>
    <property type="project" value="InterPro"/>
</dbReference>
<evidence type="ECO:0000256" key="1">
    <source>
        <dbReference type="ARBA" id="ARBA00022723"/>
    </source>
</evidence>
<keyword evidence="1" id="KW-0479">Metal-binding</keyword>
<gene>
    <name evidence="3" type="ORF">MiSe_22340</name>
</gene>
<accession>A0AAV3XA17</accession>
<dbReference type="SUPFAM" id="SSF56209">
    <property type="entry name" value="Nitrile hydratase alpha chain"/>
    <property type="match status" value="1"/>
</dbReference>
<feature type="domain" description="Nitrile hydratase alpha/Thiocyanate hydrolase gamma" evidence="2">
    <location>
        <begin position="30"/>
        <end position="83"/>
    </location>
</feature>
<dbReference type="InterPro" id="IPR004232">
    <property type="entry name" value="CN_Hdrtase_a/SCN_Hdrlase_g"/>
</dbReference>
<organism evidence="3 4">
    <name type="scientific">Microseira wollei NIES-4236</name>
    <dbReference type="NCBI Taxonomy" id="2530354"/>
    <lineage>
        <taxon>Bacteria</taxon>
        <taxon>Bacillati</taxon>
        <taxon>Cyanobacteriota</taxon>
        <taxon>Cyanophyceae</taxon>
        <taxon>Oscillatoriophycideae</taxon>
        <taxon>Aerosakkonematales</taxon>
        <taxon>Aerosakkonemataceae</taxon>
        <taxon>Microseira</taxon>
    </lineage>
</organism>
<proteinExistence type="predicted"/>
<dbReference type="AlphaFoldDB" id="A0AAV3XA17"/>
<sequence length="116" mass="13080">MNKPRSTRQEIEERIIAKSWQDDAFKQEILNNPKAVLSREIGQPLPEDVEIRVVEETPNIVYLVLPMKPITPEADAEISEAELDAVAGGIACNPWLRTVQHSFLMVPMGTCVRCPR</sequence>
<name>A0AAV3XA17_9CYAN</name>
<dbReference type="Gene3D" id="3.90.330.10">
    <property type="entry name" value="Nitrile hydratase alpha /Thiocyanate hydrolase gamma"/>
    <property type="match status" value="1"/>
</dbReference>
<dbReference type="InterPro" id="IPR022513">
    <property type="entry name" value="TOMM_pelo"/>
</dbReference>
<dbReference type="NCBIfam" id="TIGR03793">
    <property type="entry name" value="leader_NHLP"/>
    <property type="match status" value="1"/>
</dbReference>
<evidence type="ECO:0000313" key="3">
    <source>
        <dbReference type="EMBL" id="GET37481.1"/>
    </source>
</evidence>
<dbReference type="InterPro" id="IPR036648">
    <property type="entry name" value="CN_Hdrase_a/SCN_Hdrase_g_sf"/>
</dbReference>